<sequence>MRLRIIIVLGLLVLTADSYSQVVYERHTNEVYNFLSRFAQKGVIEFDDMIRPVSKERIRVALDSVAAYPQRLSPTEKKELAFYQEEYNPGVRKRILRAAGEDFTLEADPVFSGSYQSGSGKDIKSTSSGINLWGHAGKHWGFQFSFQDVNMNGKGLDTSYRSLESGGITGPVLFNNFNKNVQNFTEIRGHLSYSFKNGSVTVGQDYLLWGYGENRLVLSDKAPTYPYLRFDFQPLPWLRFNYTHAFLQSGELDSTRSYTIPSGIFGGIREVQVSKFMASHSLDFRIMKGLNFSMGESVIYNDNLNIGYLIPIMFFKAVDNSIGSGSITRGSNGQFFFQASSRNQLRNTHLYATLFIDEIRVGTIFDKQKQRNQLGYSVGGSLTDIGGIRYLTAGVEYTRIRPFVYRNFLPAQNYTHNNYLLGDWLGSNADRFVGFVKYTPLAKLKLQMRYSYLRKGDAGTLAQQYTDPAQPPFLFGPQLQSNEFFFNASYEYLHRLCFNGYYKRFDNHQSVFVGLTYGL</sequence>
<dbReference type="Pfam" id="PF14052">
    <property type="entry name" value="Caps_assemb_Wzi"/>
    <property type="match status" value="1"/>
</dbReference>
<organism evidence="1 2">
    <name type="scientific">Sediminibacterium roseum</name>
    <dbReference type="NCBI Taxonomy" id="1978412"/>
    <lineage>
        <taxon>Bacteria</taxon>
        <taxon>Pseudomonadati</taxon>
        <taxon>Bacteroidota</taxon>
        <taxon>Chitinophagia</taxon>
        <taxon>Chitinophagales</taxon>
        <taxon>Chitinophagaceae</taxon>
        <taxon>Sediminibacterium</taxon>
    </lineage>
</organism>
<dbReference type="Gene3D" id="2.40.160.130">
    <property type="entry name" value="Capsule assembly protein Wzi"/>
    <property type="match status" value="1"/>
</dbReference>
<name>A0ABW9ZPV4_9BACT</name>
<dbReference type="InterPro" id="IPR026950">
    <property type="entry name" value="Caps_assemb_Wzi"/>
</dbReference>
<accession>A0ABW9ZPV4</accession>
<protein>
    <recommendedName>
        <fullName evidence="3">Capsule assembly protein Wzi</fullName>
    </recommendedName>
</protein>
<proteinExistence type="predicted"/>
<evidence type="ECO:0000313" key="2">
    <source>
        <dbReference type="Proteomes" id="UP000753802"/>
    </source>
</evidence>
<dbReference type="InterPro" id="IPR038636">
    <property type="entry name" value="Wzi_sf"/>
</dbReference>
<gene>
    <name evidence="1" type="ORF">GWC95_04265</name>
</gene>
<comment type="caution">
    <text evidence="1">The sequence shown here is derived from an EMBL/GenBank/DDBJ whole genome shotgun (WGS) entry which is preliminary data.</text>
</comment>
<reference evidence="1 2" key="1">
    <citation type="submission" date="2020-01" db="EMBL/GenBank/DDBJ databases">
        <title>Genome analysis.</title>
        <authorList>
            <person name="Wu S."/>
            <person name="Wang G."/>
        </authorList>
    </citation>
    <scope>NUCLEOTIDE SEQUENCE [LARGE SCALE GENOMIC DNA]</scope>
    <source>
        <strain evidence="1 2">SYL130</strain>
    </source>
</reference>
<dbReference type="RefSeq" id="WP_161817421.1">
    <property type="nucleotide sequence ID" value="NZ_JAACJS010000002.1"/>
</dbReference>
<dbReference type="EMBL" id="JAACJS010000002">
    <property type="protein sequence ID" value="NCI49124.1"/>
    <property type="molecule type" value="Genomic_DNA"/>
</dbReference>
<evidence type="ECO:0008006" key="3">
    <source>
        <dbReference type="Google" id="ProtNLM"/>
    </source>
</evidence>
<dbReference type="Proteomes" id="UP000753802">
    <property type="component" value="Unassembled WGS sequence"/>
</dbReference>
<evidence type="ECO:0000313" key="1">
    <source>
        <dbReference type="EMBL" id="NCI49124.1"/>
    </source>
</evidence>
<keyword evidence="2" id="KW-1185">Reference proteome</keyword>